<feature type="chain" id="PRO_5040409992" evidence="1">
    <location>
        <begin position="24"/>
        <end position="114"/>
    </location>
</feature>
<organism evidence="2 3">
    <name type="scientific">Cronartium quercuum f. sp. fusiforme G11</name>
    <dbReference type="NCBI Taxonomy" id="708437"/>
    <lineage>
        <taxon>Eukaryota</taxon>
        <taxon>Fungi</taxon>
        <taxon>Dikarya</taxon>
        <taxon>Basidiomycota</taxon>
        <taxon>Pucciniomycotina</taxon>
        <taxon>Pucciniomycetes</taxon>
        <taxon>Pucciniales</taxon>
        <taxon>Coleosporiaceae</taxon>
        <taxon>Cronartium</taxon>
    </lineage>
</organism>
<evidence type="ECO:0000313" key="2">
    <source>
        <dbReference type="EMBL" id="KAG0140549.1"/>
    </source>
</evidence>
<dbReference type="Proteomes" id="UP000886653">
    <property type="component" value="Unassembled WGS sequence"/>
</dbReference>
<dbReference type="AlphaFoldDB" id="A0A9P6N6N2"/>
<feature type="signal peptide" evidence="1">
    <location>
        <begin position="1"/>
        <end position="23"/>
    </location>
</feature>
<sequence length="114" mass="12352">MSGFLSYFIIFTSILATLSLVDTSDSGSGNCLICRYDSRFYDATAAGSHADDACASAMDAIGLSYKGYNTAERDPQGVYPNTQFTLCKAYRLSIFFFLTSFSHSCSSGSTPRLL</sequence>
<keyword evidence="3" id="KW-1185">Reference proteome</keyword>
<proteinExistence type="predicted"/>
<evidence type="ECO:0000313" key="3">
    <source>
        <dbReference type="Proteomes" id="UP000886653"/>
    </source>
</evidence>
<gene>
    <name evidence="2" type="ORF">CROQUDRAFT_674588</name>
</gene>
<accession>A0A9P6N6N2</accession>
<keyword evidence="1" id="KW-0732">Signal</keyword>
<protein>
    <submittedName>
        <fullName evidence="2">Uncharacterized protein</fullName>
    </submittedName>
</protein>
<reference evidence="2" key="1">
    <citation type="submission" date="2013-11" db="EMBL/GenBank/DDBJ databases">
        <title>Genome sequence of the fusiform rust pathogen reveals effectors for host alternation and coevolution with pine.</title>
        <authorList>
            <consortium name="DOE Joint Genome Institute"/>
            <person name="Smith K."/>
            <person name="Pendleton A."/>
            <person name="Kubisiak T."/>
            <person name="Anderson C."/>
            <person name="Salamov A."/>
            <person name="Aerts A."/>
            <person name="Riley R."/>
            <person name="Clum A."/>
            <person name="Lindquist E."/>
            <person name="Ence D."/>
            <person name="Campbell M."/>
            <person name="Kronenberg Z."/>
            <person name="Feau N."/>
            <person name="Dhillon B."/>
            <person name="Hamelin R."/>
            <person name="Burleigh J."/>
            <person name="Smith J."/>
            <person name="Yandell M."/>
            <person name="Nelson C."/>
            <person name="Grigoriev I."/>
            <person name="Davis J."/>
        </authorList>
    </citation>
    <scope>NUCLEOTIDE SEQUENCE</scope>
    <source>
        <strain evidence="2">G11</strain>
    </source>
</reference>
<evidence type="ECO:0000256" key="1">
    <source>
        <dbReference type="SAM" id="SignalP"/>
    </source>
</evidence>
<comment type="caution">
    <text evidence="2">The sequence shown here is derived from an EMBL/GenBank/DDBJ whole genome shotgun (WGS) entry which is preliminary data.</text>
</comment>
<name>A0A9P6N6N2_9BASI</name>
<dbReference type="EMBL" id="MU167435">
    <property type="protein sequence ID" value="KAG0140549.1"/>
    <property type="molecule type" value="Genomic_DNA"/>
</dbReference>